<feature type="compositionally biased region" description="Polar residues" evidence="5">
    <location>
        <begin position="273"/>
        <end position="283"/>
    </location>
</feature>
<dbReference type="SMART" id="SM00293">
    <property type="entry name" value="PWWP"/>
    <property type="match status" value="1"/>
</dbReference>
<dbReference type="Gene3D" id="1.20.930.10">
    <property type="entry name" value="Conserved domain common to transcription factors TFIIS, elongin A, CRSP70"/>
    <property type="match status" value="1"/>
</dbReference>
<feature type="compositionally biased region" description="Basic and acidic residues" evidence="5">
    <location>
        <begin position="305"/>
        <end position="314"/>
    </location>
</feature>
<dbReference type="EMBL" id="CABPRJ010000967">
    <property type="protein sequence ID" value="VVC33354.1"/>
    <property type="molecule type" value="Genomic_DNA"/>
</dbReference>
<keyword evidence="4" id="KW-0539">Nucleus</keyword>
<evidence type="ECO:0000259" key="6">
    <source>
        <dbReference type="PROSITE" id="PS50812"/>
    </source>
</evidence>
<dbReference type="SUPFAM" id="SSF63748">
    <property type="entry name" value="Tudor/PWWP/MBT"/>
    <property type="match status" value="1"/>
</dbReference>
<protein>
    <submittedName>
        <fullName evidence="7">Lens epithelium-derived growth factor (LEDGF),PWWP domain</fullName>
    </submittedName>
</protein>
<gene>
    <name evidence="7" type="ORF">CINCED_3A012249</name>
</gene>
<dbReference type="InterPro" id="IPR000313">
    <property type="entry name" value="PWWP_dom"/>
</dbReference>
<dbReference type="Gene3D" id="2.30.30.140">
    <property type="match status" value="1"/>
</dbReference>
<dbReference type="GO" id="GO:0005634">
    <property type="term" value="C:nucleus"/>
    <property type="evidence" value="ECO:0007669"/>
    <property type="project" value="UniProtKB-SubCell"/>
</dbReference>
<comment type="subcellular location">
    <subcellularLocation>
        <location evidence="1">Nucleus</location>
    </subcellularLocation>
</comment>
<dbReference type="OrthoDB" id="62853at2759"/>
<keyword evidence="8" id="KW-1185">Reference proteome</keyword>
<dbReference type="Pfam" id="PF00855">
    <property type="entry name" value="PWWP"/>
    <property type="match status" value="1"/>
</dbReference>
<evidence type="ECO:0000256" key="2">
    <source>
        <dbReference type="ARBA" id="ARBA00005309"/>
    </source>
</evidence>
<dbReference type="AlphaFoldDB" id="A0A5E4MNX0"/>
<dbReference type="PANTHER" id="PTHR12550">
    <property type="entry name" value="HEPATOMA-DERIVED GROWTH FACTOR-RELATED"/>
    <property type="match status" value="1"/>
</dbReference>
<dbReference type="InterPro" id="IPR021567">
    <property type="entry name" value="LEDGF_IBD"/>
</dbReference>
<evidence type="ECO:0000256" key="5">
    <source>
        <dbReference type="SAM" id="MobiDB-lite"/>
    </source>
</evidence>
<dbReference type="InterPro" id="IPR035441">
    <property type="entry name" value="TFIIS/LEDGF_dom_sf"/>
</dbReference>
<dbReference type="Proteomes" id="UP000325440">
    <property type="component" value="Unassembled WGS sequence"/>
</dbReference>
<comment type="similarity">
    <text evidence="2">Belongs to the HDGF family.</text>
</comment>
<dbReference type="PROSITE" id="PS50812">
    <property type="entry name" value="PWWP"/>
    <property type="match status" value="1"/>
</dbReference>
<evidence type="ECO:0000256" key="1">
    <source>
        <dbReference type="ARBA" id="ARBA00004123"/>
    </source>
</evidence>
<organism evidence="7 8">
    <name type="scientific">Cinara cedri</name>
    <dbReference type="NCBI Taxonomy" id="506608"/>
    <lineage>
        <taxon>Eukaryota</taxon>
        <taxon>Metazoa</taxon>
        <taxon>Ecdysozoa</taxon>
        <taxon>Arthropoda</taxon>
        <taxon>Hexapoda</taxon>
        <taxon>Insecta</taxon>
        <taxon>Pterygota</taxon>
        <taxon>Neoptera</taxon>
        <taxon>Paraneoptera</taxon>
        <taxon>Hemiptera</taxon>
        <taxon>Sternorrhyncha</taxon>
        <taxon>Aphidomorpha</taxon>
        <taxon>Aphidoidea</taxon>
        <taxon>Aphididae</taxon>
        <taxon>Lachninae</taxon>
        <taxon>Cinara</taxon>
    </lineage>
</organism>
<feature type="region of interest" description="Disordered" evidence="5">
    <location>
        <begin position="97"/>
        <end position="153"/>
    </location>
</feature>
<name>A0A5E4MNX0_9HEMI</name>
<keyword evidence="3" id="KW-0175">Coiled coil</keyword>
<dbReference type="SUPFAM" id="SSF140576">
    <property type="entry name" value="HIV integrase-binding domain"/>
    <property type="match status" value="1"/>
</dbReference>
<dbReference type="PANTHER" id="PTHR12550:SF70">
    <property type="entry name" value="JIL-1 ANCHORING AND STABILIZING PROTEIN, ISOFORM A"/>
    <property type="match status" value="1"/>
</dbReference>
<dbReference type="CDD" id="cd05834">
    <property type="entry name" value="PWWP_HRP"/>
    <property type="match status" value="1"/>
</dbReference>
<dbReference type="InterPro" id="IPR036218">
    <property type="entry name" value="HIVI-bd_sf"/>
</dbReference>
<accession>A0A5E4MNX0</accession>
<dbReference type="Pfam" id="PF11467">
    <property type="entry name" value="LEDGF"/>
    <property type="match status" value="1"/>
</dbReference>
<feature type="compositionally biased region" description="Low complexity" evidence="5">
    <location>
        <begin position="261"/>
        <end position="272"/>
    </location>
</feature>
<sequence length="549" mass="61974">MASKKVFKIKDKVFAKIRGYPAWPAIISGIKSDIPSRMRYNVYFYGTGERAECKPEELFPYEENKSKLGKPSKRKYFTEALLQIEEDDTGVTVLPEESFPVNIPPSNTVTKKKEQEKPPLNESVNVKIGESNSETEGKLTTDETSTNKGKKVSTSKKSLGISISKGTKRKLSDAKLDAASKRSIVDIMKNKDNVVVQLETLSNSVIEKAIAKQNSMMHEKKLALQMSRTPEKTNQPLESNKTELVPEPSNVSVILDNNRTPKSSSKIKNSPSVNEISNNSSLGHVSRSGRKIKPKKYSDYENEGDMSKRSRTSKEFVKTEKVVKVETDNDTKDAHSNSKITKISTNHSADVPLVNDSAFKEMNQITSIFNSDTDLPNKLKKLMSSAVTNVTTNVNELNPKKMKKIDLLNIELKMMDILHIVRKALNTERANCETALASLEQLYAIDNIDSFMLIKHKEVVETIKKVTKYVGNASEWNINEEEMNKHNEISRKIRCKAKAIYNKFKSLFIVPDGKTFKEIYNKEVNEFNSKNVALPFEETFTLMPHGYPQ</sequence>
<evidence type="ECO:0000313" key="7">
    <source>
        <dbReference type="EMBL" id="VVC33354.1"/>
    </source>
</evidence>
<evidence type="ECO:0000256" key="3">
    <source>
        <dbReference type="ARBA" id="ARBA00023054"/>
    </source>
</evidence>
<feature type="domain" description="PWWP" evidence="6">
    <location>
        <begin position="9"/>
        <end position="64"/>
    </location>
</feature>
<evidence type="ECO:0000256" key="4">
    <source>
        <dbReference type="ARBA" id="ARBA00023242"/>
    </source>
</evidence>
<reference evidence="7 8" key="1">
    <citation type="submission" date="2019-08" db="EMBL/GenBank/DDBJ databases">
        <authorList>
            <person name="Alioto T."/>
            <person name="Alioto T."/>
            <person name="Gomez Garrido J."/>
        </authorList>
    </citation>
    <scope>NUCLEOTIDE SEQUENCE [LARGE SCALE GENOMIC DNA]</scope>
</reference>
<feature type="region of interest" description="Disordered" evidence="5">
    <location>
        <begin position="253"/>
        <end position="314"/>
    </location>
</feature>
<evidence type="ECO:0000313" key="8">
    <source>
        <dbReference type="Proteomes" id="UP000325440"/>
    </source>
</evidence>
<proteinExistence type="inferred from homology"/>